<dbReference type="Proteomes" id="UP000195569">
    <property type="component" value="Unassembled WGS sequence"/>
</dbReference>
<organism evidence="1 2">
    <name type="scientific">Paraburkholderia piptadeniae</name>
    <dbReference type="NCBI Taxonomy" id="1701573"/>
    <lineage>
        <taxon>Bacteria</taxon>
        <taxon>Pseudomonadati</taxon>
        <taxon>Pseudomonadota</taxon>
        <taxon>Betaproteobacteria</taxon>
        <taxon>Burkholderiales</taxon>
        <taxon>Burkholderiaceae</taxon>
        <taxon>Paraburkholderia</taxon>
    </lineage>
</organism>
<protein>
    <submittedName>
        <fullName evidence="1">Uncharacterized protein</fullName>
    </submittedName>
</protein>
<name>A0A1N7RQK8_9BURK</name>
<proteinExistence type="predicted"/>
<evidence type="ECO:0000313" key="1">
    <source>
        <dbReference type="EMBL" id="SIT37366.1"/>
    </source>
</evidence>
<gene>
    <name evidence="1" type="ORF">BN2476_110252</name>
</gene>
<dbReference type="EMBL" id="CYGY02000011">
    <property type="protein sequence ID" value="SIT37366.1"/>
    <property type="molecule type" value="Genomic_DNA"/>
</dbReference>
<reference evidence="1" key="1">
    <citation type="submission" date="2016-12" db="EMBL/GenBank/DDBJ databases">
        <authorList>
            <person name="Moulin L."/>
        </authorList>
    </citation>
    <scope>NUCLEOTIDE SEQUENCE [LARGE SCALE GENOMIC DNA]</scope>
    <source>
        <strain evidence="1">STM 7183</strain>
    </source>
</reference>
<comment type="caution">
    <text evidence="1">The sequence shown here is derived from an EMBL/GenBank/DDBJ whole genome shotgun (WGS) entry which is preliminary data.</text>
</comment>
<keyword evidence="2" id="KW-1185">Reference proteome</keyword>
<evidence type="ECO:0000313" key="2">
    <source>
        <dbReference type="Proteomes" id="UP000195569"/>
    </source>
</evidence>
<sequence length="66" mass="7456">MDASMKRRTIHATHDLNVDTRGRFRLNVRLPTLQRAFAGDTVLAHGGSLRITTTRKKQSVVAFARH</sequence>
<accession>A0A1N7RQK8</accession>
<dbReference type="AlphaFoldDB" id="A0A1N7RQK8"/>